<sequence>MADDLLAAADKLRARTAQSDVRRSIMRVVISRVSSRHAHLADLHSADQLKAQTIDFINTSHATDVMDTPGWKNMISSHPHLIAEAFRALATQQQQIPPSARRASASSRPSPILGQPRLANTLYTKDTSPGTHIFEFYSG</sequence>
<accession>A0ABD3B7I5</accession>
<gene>
    <name evidence="7" type="ORF">CASFOL_043054</name>
</gene>
<dbReference type="Gene3D" id="6.10.250.3030">
    <property type="match status" value="1"/>
</dbReference>
<evidence type="ECO:0000313" key="7">
    <source>
        <dbReference type="EMBL" id="KAL3613099.1"/>
    </source>
</evidence>
<comment type="similarity">
    <text evidence="2">Belongs to the Tdpoz family.</text>
</comment>
<feature type="region of interest" description="Disordered" evidence="5">
    <location>
        <begin position="96"/>
        <end position="115"/>
    </location>
</feature>
<dbReference type="Gene3D" id="6.20.250.50">
    <property type="match status" value="1"/>
</dbReference>
<comment type="subcellular location">
    <subcellularLocation>
        <location evidence="1">Nucleus</location>
    </subcellularLocation>
</comment>
<evidence type="ECO:0000256" key="2">
    <source>
        <dbReference type="ARBA" id="ARBA00010846"/>
    </source>
</evidence>
<dbReference type="GO" id="GO:0005634">
    <property type="term" value="C:nucleus"/>
    <property type="evidence" value="ECO:0007669"/>
    <property type="project" value="UniProtKB-SubCell"/>
</dbReference>
<evidence type="ECO:0000256" key="1">
    <source>
        <dbReference type="ARBA" id="ARBA00004123"/>
    </source>
</evidence>
<dbReference type="AlphaFoldDB" id="A0ABD3B7I5"/>
<reference evidence="8" key="1">
    <citation type="journal article" date="2024" name="IScience">
        <title>Strigolactones Initiate the Formation of Haustorium-like Structures in Castilleja.</title>
        <authorList>
            <person name="Buerger M."/>
            <person name="Peterson D."/>
            <person name="Chory J."/>
        </authorList>
    </citation>
    <scope>NUCLEOTIDE SEQUENCE [LARGE SCALE GENOMIC DNA]</scope>
</reference>
<dbReference type="EMBL" id="JAVIJP010000338">
    <property type="protein sequence ID" value="KAL3613099.1"/>
    <property type="molecule type" value="Genomic_DNA"/>
</dbReference>
<feature type="compositionally biased region" description="Low complexity" evidence="5">
    <location>
        <begin position="97"/>
        <end position="111"/>
    </location>
</feature>
<comment type="caution">
    <text evidence="7">The sequence shown here is derived from an EMBL/GenBank/DDBJ whole genome shotgun (WGS) entry which is preliminary data.</text>
</comment>
<keyword evidence="3" id="KW-0833">Ubl conjugation pathway</keyword>
<evidence type="ECO:0000256" key="4">
    <source>
        <dbReference type="ARBA" id="ARBA00023242"/>
    </source>
</evidence>
<evidence type="ECO:0000259" key="6">
    <source>
        <dbReference type="Pfam" id="PF24570"/>
    </source>
</evidence>
<dbReference type="Proteomes" id="UP001632038">
    <property type="component" value="Unassembled WGS sequence"/>
</dbReference>
<evidence type="ECO:0000256" key="3">
    <source>
        <dbReference type="ARBA" id="ARBA00022786"/>
    </source>
</evidence>
<dbReference type="InterPro" id="IPR056423">
    <property type="entry name" value="BACK_BPM_SPOP"/>
</dbReference>
<proteinExistence type="inferred from homology"/>
<organism evidence="7 8">
    <name type="scientific">Castilleja foliolosa</name>
    <dbReference type="NCBI Taxonomy" id="1961234"/>
    <lineage>
        <taxon>Eukaryota</taxon>
        <taxon>Viridiplantae</taxon>
        <taxon>Streptophyta</taxon>
        <taxon>Embryophyta</taxon>
        <taxon>Tracheophyta</taxon>
        <taxon>Spermatophyta</taxon>
        <taxon>Magnoliopsida</taxon>
        <taxon>eudicotyledons</taxon>
        <taxon>Gunneridae</taxon>
        <taxon>Pentapetalae</taxon>
        <taxon>asterids</taxon>
        <taxon>lamiids</taxon>
        <taxon>Lamiales</taxon>
        <taxon>Orobanchaceae</taxon>
        <taxon>Pedicularideae</taxon>
        <taxon>Castillejinae</taxon>
        <taxon>Castilleja</taxon>
    </lineage>
</organism>
<feature type="domain" description="BPM/SPOP BACK" evidence="6">
    <location>
        <begin position="40"/>
        <end position="85"/>
    </location>
</feature>
<dbReference type="Pfam" id="PF24570">
    <property type="entry name" value="BACK_BPM_SPOP"/>
    <property type="match status" value="1"/>
</dbReference>
<evidence type="ECO:0000256" key="5">
    <source>
        <dbReference type="SAM" id="MobiDB-lite"/>
    </source>
</evidence>
<keyword evidence="8" id="KW-1185">Reference proteome</keyword>
<evidence type="ECO:0000313" key="8">
    <source>
        <dbReference type="Proteomes" id="UP001632038"/>
    </source>
</evidence>
<name>A0ABD3B7I5_9LAMI</name>
<dbReference type="PANTHER" id="PTHR24413">
    <property type="entry name" value="SPECKLE-TYPE POZ PROTEIN"/>
    <property type="match status" value="1"/>
</dbReference>
<keyword evidence="4" id="KW-0539">Nucleus</keyword>
<protein>
    <recommendedName>
        <fullName evidence="6">BPM/SPOP BACK domain-containing protein</fullName>
    </recommendedName>
</protein>